<dbReference type="EMBL" id="LN890655">
    <property type="protein sequence ID" value="CUS02226.2"/>
    <property type="molecule type" value="Genomic_DNA"/>
</dbReference>
<comment type="catalytic activity">
    <reaction evidence="10 11">
        <text>(R)-pantoate + NADP(+) = 2-dehydropantoate + NADPH + H(+)</text>
        <dbReference type="Rhea" id="RHEA:16233"/>
        <dbReference type="ChEBI" id="CHEBI:11561"/>
        <dbReference type="ChEBI" id="CHEBI:15378"/>
        <dbReference type="ChEBI" id="CHEBI:15980"/>
        <dbReference type="ChEBI" id="CHEBI:57783"/>
        <dbReference type="ChEBI" id="CHEBI:58349"/>
        <dbReference type="EC" id="1.1.1.169"/>
    </reaction>
</comment>
<evidence type="ECO:0000313" key="15">
    <source>
        <dbReference type="Proteomes" id="UP000215027"/>
    </source>
</evidence>
<dbReference type="Pfam" id="PF02558">
    <property type="entry name" value="ApbA"/>
    <property type="match status" value="1"/>
</dbReference>
<evidence type="ECO:0000256" key="10">
    <source>
        <dbReference type="ARBA" id="ARBA00048793"/>
    </source>
</evidence>
<dbReference type="RefSeq" id="WP_095041868.1">
    <property type="nucleotide sequence ID" value="NZ_LN890655.1"/>
</dbReference>
<evidence type="ECO:0000256" key="11">
    <source>
        <dbReference type="RuleBase" id="RU362068"/>
    </source>
</evidence>
<dbReference type="EC" id="1.1.1.169" evidence="4 11"/>
<dbReference type="Pfam" id="PF08546">
    <property type="entry name" value="ApbA_C"/>
    <property type="match status" value="1"/>
</dbReference>
<evidence type="ECO:0000256" key="6">
    <source>
        <dbReference type="ARBA" id="ARBA00022655"/>
    </source>
</evidence>
<dbReference type="NCBIfam" id="TIGR00745">
    <property type="entry name" value="apbA_panE"/>
    <property type="match status" value="1"/>
</dbReference>
<comment type="pathway">
    <text evidence="2 11">Cofactor biosynthesis; (R)-pantothenate biosynthesis; (R)-pantoate from 3-methyl-2-oxobutanoate: step 2/2.</text>
</comment>
<keyword evidence="15" id="KW-1185">Reference proteome</keyword>
<dbReference type="UniPathway" id="UPA00028">
    <property type="reaction ID" value="UER00004"/>
</dbReference>
<dbReference type="InterPro" id="IPR003710">
    <property type="entry name" value="ApbA"/>
</dbReference>
<keyword evidence="8 11" id="KW-0560">Oxidoreductase</keyword>
<feature type="domain" description="Ketopantoate reductase C-terminal" evidence="13">
    <location>
        <begin position="184"/>
        <end position="303"/>
    </location>
</feature>
<dbReference type="FunFam" id="1.10.1040.10:FF:000017">
    <property type="entry name" value="2-dehydropantoate 2-reductase"/>
    <property type="match status" value="1"/>
</dbReference>
<dbReference type="InterPro" id="IPR013752">
    <property type="entry name" value="KPA_reductase"/>
</dbReference>
<dbReference type="InterPro" id="IPR013328">
    <property type="entry name" value="6PGD_dom2"/>
</dbReference>
<comment type="similarity">
    <text evidence="3 11">Belongs to the ketopantoate reductase family.</text>
</comment>
<dbReference type="SUPFAM" id="SSF51735">
    <property type="entry name" value="NAD(P)-binding Rossmann-fold domains"/>
    <property type="match status" value="1"/>
</dbReference>
<evidence type="ECO:0000256" key="8">
    <source>
        <dbReference type="ARBA" id="ARBA00023002"/>
    </source>
</evidence>
<evidence type="ECO:0000259" key="12">
    <source>
        <dbReference type="Pfam" id="PF02558"/>
    </source>
</evidence>
<name>A0A160SY95_9CHLR</name>
<dbReference type="OrthoDB" id="9793586at2"/>
<dbReference type="Proteomes" id="UP000215027">
    <property type="component" value="Chromosome I"/>
</dbReference>
<evidence type="ECO:0000256" key="7">
    <source>
        <dbReference type="ARBA" id="ARBA00022857"/>
    </source>
</evidence>
<dbReference type="SUPFAM" id="SSF48179">
    <property type="entry name" value="6-phosphogluconate dehydrogenase C-terminal domain-like"/>
    <property type="match status" value="1"/>
</dbReference>
<dbReference type="GO" id="GO:0015940">
    <property type="term" value="P:pantothenate biosynthetic process"/>
    <property type="evidence" value="ECO:0007669"/>
    <property type="project" value="UniProtKB-UniPathway"/>
</dbReference>
<dbReference type="Gene3D" id="1.10.1040.10">
    <property type="entry name" value="N-(1-d-carboxylethyl)-l-norvaline Dehydrogenase, domain 2"/>
    <property type="match status" value="1"/>
</dbReference>
<keyword evidence="6 11" id="KW-0566">Pantothenate biosynthesis</keyword>
<comment type="function">
    <text evidence="1 11">Catalyzes the NADPH-dependent reduction of ketopantoate into pantoic acid.</text>
</comment>
<dbReference type="InterPro" id="IPR036291">
    <property type="entry name" value="NAD(P)-bd_dom_sf"/>
</dbReference>
<keyword evidence="7 11" id="KW-0521">NADP</keyword>
<dbReference type="PANTHER" id="PTHR43765">
    <property type="entry name" value="2-DEHYDROPANTOATE 2-REDUCTASE-RELATED"/>
    <property type="match status" value="1"/>
</dbReference>
<dbReference type="KEGG" id="pbf:CFX0092_A0345"/>
<dbReference type="Gene3D" id="3.40.50.720">
    <property type="entry name" value="NAD(P)-binding Rossmann-like Domain"/>
    <property type="match status" value="1"/>
</dbReference>
<dbReference type="InterPro" id="IPR008927">
    <property type="entry name" value="6-PGluconate_DH-like_C_sf"/>
</dbReference>
<evidence type="ECO:0000256" key="1">
    <source>
        <dbReference type="ARBA" id="ARBA00002919"/>
    </source>
</evidence>
<dbReference type="GO" id="GO:0008677">
    <property type="term" value="F:2-dehydropantoate 2-reductase activity"/>
    <property type="evidence" value="ECO:0007669"/>
    <property type="project" value="UniProtKB-EC"/>
</dbReference>
<evidence type="ECO:0000256" key="5">
    <source>
        <dbReference type="ARBA" id="ARBA00019465"/>
    </source>
</evidence>
<evidence type="ECO:0000313" key="14">
    <source>
        <dbReference type="EMBL" id="CUS02226.2"/>
    </source>
</evidence>
<evidence type="ECO:0000259" key="13">
    <source>
        <dbReference type="Pfam" id="PF08546"/>
    </source>
</evidence>
<evidence type="ECO:0000256" key="4">
    <source>
        <dbReference type="ARBA" id="ARBA00013014"/>
    </source>
</evidence>
<evidence type="ECO:0000256" key="9">
    <source>
        <dbReference type="ARBA" id="ARBA00032024"/>
    </source>
</evidence>
<accession>A0A160SY95</accession>
<organism evidence="14 15">
    <name type="scientific">Candidatus Promineifilum breve</name>
    <dbReference type="NCBI Taxonomy" id="1806508"/>
    <lineage>
        <taxon>Bacteria</taxon>
        <taxon>Bacillati</taxon>
        <taxon>Chloroflexota</taxon>
        <taxon>Ardenticatenia</taxon>
        <taxon>Candidatus Promineifilales</taxon>
        <taxon>Candidatus Promineifilaceae</taxon>
        <taxon>Candidatus Promineifilum</taxon>
    </lineage>
</organism>
<dbReference type="GO" id="GO:0005737">
    <property type="term" value="C:cytoplasm"/>
    <property type="evidence" value="ECO:0007669"/>
    <property type="project" value="TreeGrafter"/>
</dbReference>
<dbReference type="PANTHER" id="PTHR43765:SF2">
    <property type="entry name" value="2-DEHYDROPANTOATE 2-REDUCTASE"/>
    <property type="match status" value="1"/>
</dbReference>
<evidence type="ECO:0000256" key="3">
    <source>
        <dbReference type="ARBA" id="ARBA00007870"/>
    </source>
</evidence>
<protein>
    <recommendedName>
        <fullName evidence="5 11">2-dehydropantoate 2-reductase</fullName>
        <ecNumber evidence="4 11">1.1.1.169</ecNumber>
    </recommendedName>
    <alternativeName>
        <fullName evidence="9 11">Ketopantoate reductase</fullName>
    </alternativeName>
</protein>
<gene>
    <name evidence="14" type="ORF">CFX0092_A0345</name>
</gene>
<sequence>MKIGIVGIGALGCLLGAYLEEVADVVLIGQWPEQVATIRAAGLWLERLDGRRTRHSLPITSDPTEIGCVDVALIAVKSRQTKDAAHLAAPLLDADGLVVTLQNGLNNCATLRGVLGESRVTLGVTAQGATLLGAGQVRHAGAGPTYFGLDLALGSAQQERLPRLVELFNSAGFEAHLVADTDGLVWSKLAVNAAINPLTALLRVPNGFLSEHDALVAVMRGVAQEVVAVAAAQGITLPLPDTLDRPRIVAQATAANRSSMLQDVERGALTENDAICGAVARLGRDLSVPTPLNSRLCRLVRQVDEVRPPLREAGDVAGLLALLNDVSE</sequence>
<evidence type="ECO:0000256" key="2">
    <source>
        <dbReference type="ARBA" id="ARBA00004994"/>
    </source>
</evidence>
<feature type="domain" description="Ketopantoate reductase N-terminal" evidence="12">
    <location>
        <begin position="3"/>
        <end position="148"/>
    </location>
</feature>
<dbReference type="InterPro" id="IPR050838">
    <property type="entry name" value="Ketopantoate_reductase"/>
</dbReference>
<dbReference type="InterPro" id="IPR013332">
    <property type="entry name" value="KPR_N"/>
</dbReference>
<dbReference type="GO" id="GO:0050661">
    <property type="term" value="F:NADP binding"/>
    <property type="evidence" value="ECO:0007669"/>
    <property type="project" value="TreeGrafter"/>
</dbReference>
<reference evidence="14" key="1">
    <citation type="submission" date="2016-01" db="EMBL/GenBank/DDBJ databases">
        <authorList>
            <person name="Mcilroy J.S."/>
            <person name="Karst M S."/>
            <person name="Albertsen M."/>
        </authorList>
    </citation>
    <scope>NUCLEOTIDE SEQUENCE</scope>
    <source>
        <strain evidence="14">Cfx-K</strain>
    </source>
</reference>
<proteinExistence type="inferred from homology"/>
<dbReference type="AlphaFoldDB" id="A0A160SY95"/>